<proteinExistence type="predicted"/>
<accession>A0AAV9XAN3</accession>
<name>A0AAV9XAN3_9PEZI</name>
<dbReference type="SUPFAM" id="SSF89372">
    <property type="entry name" value="Fucose-specific lectin"/>
    <property type="match status" value="1"/>
</dbReference>
<reference evidence="1 2" key="1">
    <citation type="submission" date="2019-10" db="EMBL/GenBank/DDBJ databases">
        <authorList>
            <person name="Palmer J.M."/>
        </authorList>
    </citation>
    <scope>NUCLEOTIDE SEQUENCE [LARGE SCALE GENOMIC DNA]</scope>
    <source>
        <strain evidence="1 2">TWF694</strain>
    </source>
</reference>
<protein>
    <submittedName>
        <fullName evidence="1">Uncharacterized protein</fullName>
    </submittedName>
</protein>
<keyword evidence="2" id="KW-1185">Reference proteome</keyword>
<dbReference type="Proteomes" id="UP001365542">
    <property type="component" value="Unassembled WGS sequence"/>
</dbReference>
<dbReference type="AlphaFoldDB" id="A0AAV9XAN3"/>
<comment type="caution">
    <text evidence="1">The sequence shown here is derived from an EMBL/GenBank/DDBJ whole genome shotgun (WGS) entry which is preliminary data.</text>
</comment>
<evidence type="ECO:0000313" key="2">
    <source>
        <dbReference type="Proteomes" id="UP001365542"/>
    </source>
</evidence>
<dbReference type="EMBL" id="JAVHJO010000008">
    <property type="protein sequence ID" value="KAK6538244.1"/>
    <property type="molecule type" value="Genomic_DNA"/>
</dbReference>
<gene>
    <name evidence="1" type="ORF">TWF694_011123</name>
</gene>
<sequence>MDFTWQDLVDYLLALSGAMPEEHSGVYLLYEEDNCLIEKLWSGSETLEQVFIAEDVRTDTPALYLLDENTRLVFYVDTENILKCSRYNTDEEEWQVEEGNRDFVIPQDSKLSGCFTDEGQIVFFQNQYGLLQGIKIQDSTWDLLSPVPAKPLEATRHSVIRPADDNLYLFYIGQDRYIHYLAQHLETGKWHDNVLKSPTLDRTIINFMVIPDEEENFEAHLLTTDNLMGIDKQGERISFGKVVEGKFTPISGKECIIESIRLVKKGVKAIAGKVLKDKKRGGQKT</sequence>
<evidence type="ECO:0000313" key="1">
    <source>
        <dbReference type="EMBL" id="KAK6538244.1"/>
    </source>
</evidence>
<dbReference type="Gene3D" id="2.120.10.70">
    <property type="entry name" value="Fucose-specific lectin"/>
    <property type="match status" value="1"/>
</dbReference>
<organism evidence="1 2">
    <name type="scientific">Orbilia ellipsospora</name>
    <dbReference type="NCBI Taxonomy" id="2528407"/>
    <lineage>
        <taxon>Eukaryota</taxon>
        <taxon>Fungi</taxon>
        <taxon>Dikarya</taxon>
        <taxon>Ascomycota</taxon>
        <taxon>Pezizomycotina</taxon>
        <taxon>Orbiliomycetes</taxon>
        <taxon>Orbiliales</taxon>
        <taxon>Orbiliaceae</taxon>
        <taxon>Orbilia</taxon>
    </lineage>
</organism>